<accession>A0A0A8ZT59</accession>
<dbReference type="AlphaFoldDB" id="A0A0A8ZT59"/>
<reference evidence="1" key="2">
    <citation type="journal article" date="2015" name="Data Brief">
        <title>Shoot transcriptome of the giant reed, Arundo donax.</title>
        <authorList>
            <person name="Barrero R.A."/>
            <person name="Guerrero F.D."/>
            <person name="Moolhuijzen P."/>
            <person name="Goolsby J.A."/>
            <person name="Tidwell J."/>
            <person name="Bellgard S.E."/>
            <person name="Bellgard M.I."/>
        </authorList>
    </citation>
    <scope>NUCLEOTIDE SEQUENCE</scope>
    <source>
        <tissue evidence="1">Shoot tissue taken approximately 20 cm above the soil surface</tissue>
    </source>
</reference>
<organism evidence="1">
    <name type="scientific">Arundo donax</name>
    <name type="common">Giant reed</name>
    <name type="synonym">Donax arundinaceus</name>
    <dbReference type="NCBI Taxonomy" id="35708"/>
    <lineage>
        <taxon>Eukaryota</taxon>
        <taxon>Viridiplantae</taxon>
        <taxon>Streptophyta</taxon>
        <taxon>Embryophyta</taxon>
        <taxon>Tracheophyta</taxon>
        <taxon>Spermatophyta</taxon>
        <taxon>Magnoliopsida</taxon>
        <taxon>Liliopsida</taxon>
        <taxon>Poales</taxon>
        <taxon>Poaceae</taxon>
        <taxon>PACMAD clade</taxon>
        <taxon>Arundinoideae</taxon>
        <taxon>Arundineae</taxon>
        <taxon>Arundo</taxon>
    </lineage>
</organism>
<dbReference type="EMBL" id="GBRH01259888">
    <property type="protein sequence ID" value="JAD38007.1"/>
    <property type="molecule type" value="Transcribed_RNA"/>
</dbReference>
<sequence>MDGLNHLWEQSTDAFIDKTLEEMYSLLIIQVQPEFLLKLADALDISIFIGREVRDI</sequence>
<protein>
    <submittedName>
        <fullName evidence="1">Uncharacterized protein</fullName>
    </submittedName>
</protein>
<evidence type="ECO:0000313" key="1">
    <source>
        <dbReference type="EMBL" id="JAD38007.1"/>
    </source>
</evidence>
<reference evidence="1" key="1">
    <citation type="submission" date="2014-09" db="EMBL/GenBank/DDBJ databases">
        <authorList>
            <person name="Magalhaes I.L.F."/>
            <person name="Oliveira U."/>
            <person name="Santos F.R."/>
            <person name="Vidigal T.H.D.A."/>
            <person name="Brescovit A.D."/>
            <person name="Santos A.J."/>
        </authorList>
    </citation>
    <scope>NUCLEOTIDE SEQUENCE</scope>
    <source>
        <tissue evidence="1">Shoot tissue taken approximately 20 cm above the soil surface</tissue>
    </source>
</reference>
<proteinExistence type="predicted"/>
<name>A0A0A8ZT59_ARUDO</name>